<dbReference type="PROSITE" id="PS00108">
    <property type="entry name" value="PROTEIN_KINASE_ST"/>
    <property type="match status" value="1"/>
</dbReference>
<organism evidence="2 3">
    <name type="scientific">Panagrellus redivivus</name>
    <name type="common">Microworm</name>
    <dbReference type="NCBI Taxonomy" id="6233"/>
    <lineage>
        <taxon>Eukaryota</taxon>
        <taxon>Metazoa</taxon>
        <taxon>Ecdysozoa</taxon>
        <taxon>Nematoda</taxon>
        <taxon>Chromadorea</taxon>
        <taxon>Rhabditida</taxon>
        <taxon>Tylenchina</taxon>
        <taxon>Panagrolaimomorpha</taxon>
        <taxon>Panagrolaimoidea</taxon>
        <taxon>Panagrolaimidae</taxon>
        <taxon>Panagrellus</taxon>
    </lineage>
</organism>
<evidence type="ECO:0000259" key="1">
    <source>
        <dbReference type="PROSITE" id="PS50011"/>
    </source>
</evidence>
<dbReference type="InterPro" id="IPR053235">
    <property type="entry name" value="Ser_Thr_kinase"/>
</dbReference>
<dbReference type="PANTHER" id="PTHR24361:SF613">
    <property type="entry name" value="NUCLEAR RECEPTOR-BINDING PROTEIN-RELATED"/>
    <property type="match status" value="1"/>
</dbReference>
<dbReference type="PROSITE" id="PS50011">
    <property type="entry name" value="PROTEIN_KINASE_DOM"/>
    <property type="match status" value="1"/>
</dbReference>
<evidence type="ECO:0000313" key="3">
    <source>
        <dbReference type="WBParaSite" id="Pan_g11582.t1"/>
    </source>
</evidence>
<reference evidence="3" key="2">
    <citation type="submission" date="2020-10" db="UniProtKB">
        <authorList>
            <consortium name="WormBaseParasite"/>
        </authorList>
    </citation>
    <scope>IDENTIFICATION</scope>
</reference>
<dbReference type="Proteomes" id="UP000492821">
    <property type="component" value="Unassembled WGS sequence"/>
</dbReference>
<dbReference type="InterPro" id="IPR008271">
    <property type="entry name" value="Ser/Thr_kinase_AS"/>
</dbReference>
<evidence type="ECO:0000313" key="2">
    <source>
        <dbReference type="Proteomes" id="UP000492821"/>
    </source>
</evidence>
<dbReference type="InterPro" id="IPR000719">
    <property type="entry name" value="Prot_kinase_dom"/>
</dbReference>
<name>A0A7E4URF8_PANRE</name>
<dbReference type="Gene3D" id="1.10.510.10">
    <property type="entry name" value="Transferase(Phosphotransferase) domain 1"/>
    <property type="match status" value="1"/>
</dbReference>
<dbReference type="AlphaFoldDB" id="A0A7E4URF8"/>
<dbReference type="PANTHER" id="PTHR24361">
    <property type="entry name" value="MITOGEN-ACTIVATED KINASE KINASE KINASE"/>
    <property type="match status" value="1"/>
</dbReference>
<dbReference type="GO" id="GO:0004674">
    <property type="term" value="F:protein serine/threonine kinase activity"/>
    <property type="evidence" value="ECO:0007669"/>
    <property type="project" value="TreeGrafter"/>
</dbReference>
<keyword evidence="2" id="KW-1185">Reference proteome</keyword>
<proteinExistence type="predicted"/>
<dbReference type="SUPFAM" id="SSF56112">
    <property type="entry name" value="Protein kinase-like (PK-like)"/>
    <property type="match status" value="1"/>
</dbReference>
<accession>A0A7E4URF8</accession>
<sequence length="248" mass="28496">MTPKIPNFDLRVYNRGKELARDRVYLYNLDDRVANVVPDFPDEVIVKKPFIIDEIGRARLEKLQNRNHENIVKVIDVIDRIVQYHEPRLQAIIFEYCNGGDLQKANFISKDQFFKWTFEIAEGLAWLHANDMVHGDVKPLNVFLKDGIAKIGDIDDIFTTGTLSKRTPAYTASDRQNPPTKACDVYSFAKTVETLWDKVDDKGDGSIDGFLENYLKPNRSERLSMGDFVQSRQQLQYFLDGGGDLPDF</sequence>
<dbReference type="GO" id="GO:0005737">
    <property type="term" value="C:cytoplasm"/>
    <property type="evidence" value="ECO:0007669"/>
    <property type="project" value="TreeGrafter"/>
</dbReference>
<dbReference type="WBParaSite" id="Pan_g11582.t1">
    <property type="protein sequence ID" value="Pan_g11582.t1"/>
    <property type="gene ID" value="Pan_g11582"/>
</dbReference>
<dbReference type="CDD" id="cd00180">
    <property type="entry name" value="PKc"/>
    <property type="match status" value="1"/>
</dbReference>
<reference evidence="2" key="1">
    <citation type="journal article" date="2013" name="Genetics">
        <title>The draft genome and transcriptome of Panagrellus redivivus are shaped by the harsh demands of a free-living lifestyle.</title>
        <authorList>
            <person name="Srinivasan J."/>
            <person name="Dillman A.R."/>
            <person name="Macchietto M.G."/>
            <person name="Heikkinen L."/>
            <person name="Lakso M."/>
            <person name="Fracchia K.M."/>
            <person name="Antoshechkin I."/>
            <person name="Mortazavi A."/>
            <person name="Wong G."/>
            <person name="Sternberg P.W."/>
        </authorList>
    </citation>
    <scope>NUCLEOTIDE SEQUENCE [LARGE SCALE GENOMIC DNA]</scope>
    <source>
        <strain evidence="2">MT8872</strain>
    </source>
</reference>
<feature type="domain" description="Protein kinase" evidence="1">
    <location>
        <begin position="1"/>
        <end position="248"/>
    </location>
</feature>
<dbReference type="Pfam" id="PF00069">
    <property type="entry name" value="Pkinase"/>
    <property type="match status" value="1"/>
</dbReference>
<protein>
    <submittedName>
        <fullName evidence="3">Protein kinase domain-containing protein</fullName>
    </submittedName>
</protein>
<dbReference type="SMART" id="SM00220">
    <property type="entry name" value="S_TKc"/>
    <property type="match status" value="1"/>
</dbReference>
<dbReference type="GO" id="GO:0005524">
    <property type="term" value="F:ATP binding"/>
    <property type="evidence" value="ECO:0007669"/>
    <property type="project" value="InterPro"/>
</dbReference>
<dbReference type="InterPro" id="IPR011009">
    <property type="entry name" value="Kinase-like_dom_sf"/>
</dbReference>